<organism evidence="1 2">
    <name type="scientific">Halarcobacter anaerophilus</name>
    <dbReference type="NCBI Taxonomy" id="877500"/>
    <lineage>
        <taxon>Bacteria</taxon>
        <taxon>Pseudomonadati</taxon>
        <taxon>Campylobacterota</taxon>
        <taxon>Epsilonproteobacteria</taxon>
        <taxon>Campylobacterales</taxon>
        <taxon>Arcobacteraceae</taxon>
        <taxon>Halarcobacter</taxon>
    </lineage>
</organism>
<protein>
    <submittedName>
        <fullName evidence="1">DUF493 domain-containing protein</fullName>
    </submittedName>
</protein>
<reference evidence="1 2" key="1">
    <citation type="submission" date="2017-10" db="EMBL/GenBank/DDBJ databases">
        <title>Genomics of the genus Arcobacter.</title>
        <authorList>
            <person name="Perez-Cataluna A."/>
            <person name="Figueras M.J."/>
        </authorList>
    </citation>
    <scope>NUCLEOTIDE SEQUENCE [LARGE SCALE GENOMIC DNA]</scope>
    <source>
        <strain evidence="1 2">DSM 24636</strain>
    </source>
</reference>
<name>A0A4Q0XZ12_9BACT</name>
<accession>A0A4Q0XZ12</accession>
<dbReference type="RefSeq" id="WP_044419336.1">
    <property type="nucleotide sequence ID" value="NZ_CP041070.1"/>
</dbReference>
<dbReference type="SUPFAM" id="SSF117991">
    <property type="entry name" value="YbeD/HP0495-like"/>
    <property type="match status" value="1"/>
</dbReference>
<keyword evidence="2" id="KW-1185">Reference proteome</keyword>
<sequence length="87" mass="10199">MVDLSKHKLELTYPCSWKYKIVMLESINVKNISKDIFSGREHDVKESNVSKKGKFKSYTIELIVHNDDDRNELHRLLGAHKDIKMVL</sequence>
<comment type="caution">
    <text evidence="1">The sequence shown here is derived from an EMBL/GenBank/DDBJ whole genome shotgun (WGS) entry which is preliminary data.</text>
</comment>
<dbReference type="STRING" id="877500.GCA_000935065_03255"/>
<gene>
    <name evidence="1" type="ORF">CRV06_14620</name>
</gene>
<evidence type="ECO:0000313" key="1">
    <source>
        <dbReference type="EMBL" id="RXJ61181.1"/>
    </source>
</evidence>
<dbReference type="Proteomes" id="UP000290191">
    <property type="component" value="Unassembled WGS sequence"/>
</dbReference>
<dbReference type="Pfam" id="PF04359">
    <property type="entry name" value="DUF493"/>
    <property type="match status" value="1"/>
</dbReference>
<dbReference type="OrthoDB" id="281538at2"/>
<dbReference type="InterPro" id="IPR007454">
    <property type="entry name" value="UPF0250_YbeD-like"/>
</dbReference>
<dbReference type="EMBL" id="PDKO01000020">
    <property type="protein sequence ID" value="RXJ61181.1"/>
    <property type="molecule type" value="Genomic_DNA"/>
</dbReference>
<dbReference type="InterPro" id="IPR027471">
    <property type="entry name" value="YbeD-like_sf"/>
</dbReference>
<evidence type="ECO:0000313" key="2">
    <source>
        <dbReference type="Proteomes" id="UP000290191"/>
    </source>
</evidence>
<dbReference type="Gene3D" id="3.30.70.260">
    <property type="match status" value="1"/>
</dbReference>
<dbReference type="AlphaFoldDB" id="A0A4Q0XZ12"/>
<proteinExistence type="predicted"/>